<dbReference type="AlphaFoldDB" id="A0A7J7G5F5"/>
<feature type="transmembrane region" description="Helical" evidence="6">
    <location>
        <begin position="84"/>
        <end position="105"/>
    </location>
</feature>
<dbReference type="GO" id="GO:0005886">
    <property type="term" value="C:plasma membrane"/>
    <property type="evidence" value="ECO:0007669"/>
    <property type="project" value="TreeGrafter"/>
</dbReference>
<comment type="subcellular location">
    <subcellularLocation>
        <location evidence="1">Membrane</location>
        <topology evidence="1">Multi-pass membrane protein</topology>
    </subcellularLocation>
</comment>
<feature type="transmembrane region" description="Helical" evidence="6">
    <location>
        <begin position="7"/>
        <end position="30"/>
    </location>
</feature>
<accession>A0A7J7G5F5</accession>
<dbReference type="Pfam" id="PF02535">
    <property type="entry name" value="Zip"/>
    <property type="match status" value="1"/>
</dbReference>
<evidence type="ECO:0000256" key="4">
    <source>
        <dbReference type="ARBA" id="ARBA00023136"/>
    </source>
</evidence>
<dbReference type="PANTHER" id="PTHR11040:SF48">
    <property type="entry name" value="ZINC TRANSPORTER 10-RELATED"/>
    <property type="match status" value="1"/>
</dbReference>
<keyword evidence="4 6" id="KW-0472">Membrane</keyword>
<dbReference type="EMBL" id="JACBKZ010000013">
    <property type="protein sequence ID" value="KAF5935960.1"/>
    <property type="molecule type" value="Genomic_DNA"/>
</dbReference>
<feature type="region of interest" description="Disordered" evidence="5">
    <location>
        <begin position="223"/>
        <end position="251"/>
    </location>
</feature>
<evidence type="ECO:0000256" key="3">
    <source>
        <dbReference type="ARBA" id="ARBA00022989"/>
    </source>
</evidence>
<dbReference type="Proteomes" id="UP000593564">
    <property type="component" value="Unassembled WGS sequence"/>
</dbReference>
<sequence>MATTQTLFELIISIFFILISILTSQVVSVVPEQCSLESSDCVDKSKALPLKIIAIASILVTSMIGVSSPLLTRSIPVLGPDRSLFVIVKAFAAGIILATGFMHVLPDSFDMLSSSCLPEKPWHKFPFSGFVAMFSAIGTLMVDSIATSLYSQRNRGGGGVIPENSEVVVEGGDEEEEVGGGHHGAAVKEGSQGTQLLRYRVVAMQRKISFNSMKLKLHPLPGRLQASTPTADDTTPTDHHPLLKTQHPLPPHPHNISHQVTKQMKEDHPSNSYTKWSARVTTGQNRTTPQTLNQNAPLKLQLAKSARMKHLND</sequence>
<feature type="transmembrane region" description="Helical" evidence="6">
    <location>
        <begin position="125"/>
        <end position="146"/>
    </location>
</feature>
<evidence type="ECO:0000256" key="5">
    <source>
        <dbReference type="SAM" id="MobiDB-lite"/>
    </source>
</evidence>
<evidence type="ECO:0000313" key="8">
    <source>
        <dbReference type="Proteomes" id="UP000593564"/>
    </source>
</evidence>
<organism evidence="7 8">
    <name type="scientific">Camellia sinensis</name>
    <name type="common">Tea plant</name>
    <name type="synonym">Thea sinensis</name>
    <dbReference type="NCBI Taxonomy" id="4442"/>
    <lineage>
        <taxon>Eukaryota</taxon>
        <taxon>Viridiplantae</taxon>
        <taxon>Streptophyta</taxon>
        <taxon>Embryophyta</taxon>
        <taxon>Tracheophyta</taxon>
        <taxon>Spermatophyta</taxon>
        <taxon>Magnoliopsida</taxon>
        <taxon>eudicotyledons</taxon>
        <taxon>Gunneridae</taxon>
        <taxon>Pentapetalae</taxon>
        <taxon>asterids</taxon>
        <taxon>Ericales</taxon>
        <taxon>Theaceae</taxon>
        <taxon>Camellia</taxon>
    </lineage>
</organism>
<keyword evidence="3 6" id="KW-1133">Transmembrane helix</keyword>
<evidence type="ECO:0000313" key="7">
    <source>
        <dbReference type="EMBL" id="KAF5935960.1"/>
    </source>
</evidence>
<evidence type="ECO:0000256" key="6">
    <source>
        <dbReference type="SAM" id="Phobius"/>
    </source>
</evidence>
<keyword evidence="2 6" id="KW-0812">Transmembrane</keyword>
<dbReference type="GO" id="GO:0005385">
    <property type="term" value="F:zinc ion transmembrane transporter activity"/>
    <property type="evidence" value="ECO:0007669"/>
    <property type="project" value="TreeGrafter"/>
</dbReference>
<dbReference type="InterPro" id="IPR003689">
    <property type="entry name" value="ZIP"/>
</dbReference>
<dbReference type="PANTHER" id="PTHR11040">
    <property type="entry name" value="ZINC/IRON TRANSPORTER"/>
    <property type="match status" value="1"/>
</dbReference>
<keyword evidence="8" id="KW-1185">Reference proteome</keyword>
<feature type="transmembrane region" description="Helical" evidence="6">
    <location>
        <begin position="50"/>
        <end position="72"/>
    </location>
</feature>
<reference evidence="8" key="1">
    <citation type="journal article" date="2020" name="Nat. Commun.">
        <title>Genome assembly of wild tea tree DASZ reveals pedigree and selection history of tea varieties.</title>
        <authorList>
            <person name="Zhang W."/>
            <person name="Zhang Y."/>
            <person name="Qiu H."/>
            <person name="Guo Y."/>
            <person name="Wan H."/>
            <person name="Zhang X."/>
            <person name="Scossa F."/>
            <person name="Alseekh S."/>
            <person name="Zhang Q."/>
            <person name="Wang P."/>
            <person name="Xu L."/>
            <person name="Schmidt M.H."/>
            <person name="Jia X."/>
            <person name="Li D."/>
            <person name="Zhu A."/>
            <person name="Guo F."/>
            <person name="Chen W."/>
            <person name="Ni D."/>
            <person name="Usadel B."/>
            <person name="Fernie A.R."/>
            <person name="Wen W."/>
        </authorList>
    </citation>
    <scope>NUCLEOTIDE SEQUENCE [LARGE SCALE GENOMIC DNA]</scope>
    <source>
        <strain evidence="8">cv. G240</strain>
    </source>
</reference>
<protein>
    <submittedName>
        <fullName evidence="7">Uncharacterized protein</fullName>
    </submittedName>
</protein>
<name>A0A7J7G5F5_CAMSI</name>
<comment type="caution">
    <text evidence="7">The sequence shown here is derived from an EMBL/GenBank/DDBJ whole genome shotgun (WGS) entry which is preliminary data.</text>
</comment>
<reference evidence="7 8" key="2">
    <citation type="submission" date="2020-07" db="EMBL/GenBank/DDBJ databases">
        <title>Genome assembly of wild tea tree DASZ reveals pedigree and selection history of tea varieties.</title>
        <authorList>
            <person name="Zhang W."/>
        </authorList>
    </citation>
    <scope>NUCLEOTIDE SEQUENCE [LARGE SCALE GENOMIC DNA]</scope>
    <source>
        <strain evidence="8">cv. G240</strain>
        <tissue evidence="7">Leaf</tissue>
    </source>
</reference>
<proteinExistence type="predicted"/>
<evidence type="ECO:0000256" key="1">
    <source>
        <dbReference type="ARBA" id="ARBA00004141"/>
    </source>
</evidence>
<evidence type="ECO:0000256" key="2">
    <source>
        <dbReference type="ARBA" id="ARBA00022692"/>
    </source>
</evidence>
<gene>
    <name evidence="7" type="ORF">HYC85_027089</name>
</gene>